<gene>
    <name evidence="2" type="ORF">GCM10011316_38940</name>
</gene>
<dbReference type="InterPro" id="IPR052164">
    <property type="entry name" value="Anthracycline_SecMetBiosynth"/>
</dbReference>
<evidence type="ECO:0000259" key="1">
    <source>
        <dbReference type="PROSITE" id="PS51819"/>
    </source>
</evidence>
<comment type="caution">
    <text evidence="2">The sequence shown here is derived from an EMBL/GenBank/DDBJ whole genome shotgun (WGS) entry which is preliminary data.</text>
</comment>
<reference evidence="2" key="2">
    <citation type="submission" date="2020-09" db="EMBL/GenBank/DDBJ databases">
        <authorList>
            <person name="Sun Q."/>
            <person name="Zhou Y."/>
        </authorList>
    </citation>
    <scope>NUCLEOTIDE SEQUENCE</scope>
    <source>
        <strain evidence="2">CGMCC 1.12426</strain>
    </source>
</reference>
<sequence length="124" mass="13450">MPFQPEHFAVWFELPVTDMTRATTFYEKVFQTELKLVEDMGPNPFAMFPVKADSGVSGHIYPGKPPARGSGPTIHLACPDGLEATMYRFIEAGGEIVSDPIGIPAGRFVYALDPDGNSIGLFSA</sequence>
<dbReference type="PANTHER" id="PTHR33993">
    <property type="entry name" value="GLYOXALASE-RELATED"/>
    <property type="match status" value="1"/>
</dbReference>
<reference evidence="2" key="1">
    <citation type="journal article" date="2014" name="Int. J. Syst. Evol. Microbiol.">
        <title>Complete genome sequence of Corynebacterium casei LMG S-19264T (=DSM 44701T), isolated from a smear-ripened cheese.</title>
        <authorList>
            <consortium name="US DOE Joint Genome Institute (JGI-PGF)"/>
            <person name="Walter F."/>
            <person name="Albersmeier A."/>
            <person name="Kalinowski J."/>
            <person name="Ruckert C."/>
        </authorList>
    </citation>
    <scope>NUCLEOTIDE SEQUENCE</scope>
    <source>
        <strain evidence="2">CGMCC 1.12426</strain>
    </source>
</reference>
<organism evidence="2 3">
    <name type="scientific">Roseibium aquae</name>
    <dbReference type="NCBI Taxonomy" id="1323746"/>
    <lineage>
        <taxon>Bacteria</taxon>
        <taxon>Pseudomonadati</taxon>
        <taxon>Pseudomonadota</taxon>
        <taxon>Alphaproteobacteria</taxon>
        <taxon>Hyphomicrobiales</taxon>
        <taxon>Stappiaceae</taxon>
        <taxon>Roseibium</taxon>
    </lineage>
</organism>
<protein>
    <submittedName>
        <fullName evidence="2">Glyoxalase</fullName>
    </submittedName>
</protein>
<dbReference type="InterPro" id="IPR004360">
    <property type="entry name" value="Glyas_Fos-R_dOase_dom"/>
</dbReference>
<dbReference type="RefSeq" id="WP_150497852.1">
    <property type="nucleotide sequence ID" value="NZ_BMFA01000019.1"/>
</dbReference>
<dbReference type="Proteomes" id="UP000605148">
    <property type="component" value="Unassembled WGS sequence"/>
</dbReference>
<keyword evidence="3" id="KW-1185">Reference proteome</keyword>
<evidence type="ECO:0000313" key="3">
    <source>
        <dbReference type="Proteomes" id="UP000605148"/>
    </source>
</evidence>
<accession>A0A916TR01</accession>
<name>A0A916TR01_9HYPH</name>
<dbReference type="Pfam" id="PF00903">
    <property type="entry name" value="Glyoxalase"/>
    <property type="match status" value="1"/>
</dbReference>
<dbReference type="Gene3D" id="3.10.180.10">
    <property type="entry name" value="2,3-Dihydroxybiphenyl 1,2-Dioxygenase, domain 1"/>
    <property type="match status" value="1"/>
</dbReference>
<dbReference type="CDD" id="cd07247">
    <property type="entry name" value="SgaA_N_like"/>
    <property type="match status" value="1"/>
</dbReference>
<evidence type="ECO:0000313" key="2">
    <source>
        <dbReference type="EMBL" id="GGB63275.1"/>
    </source>
</evidence>
<dbReference type="InterPro" id="IPR029068">
    <property type="entry name" value="Glyas_Bleomycin-R_OHBP_Dase"/>
</dbReference>
<dbReference type="SUPFAM" id="SSF54593">
    <property type="entry name" value="Glyoxalase/Bleomycin resistance protein/Dihydroxybiphenyl dioxygenase"/>
    <property type="match status" value="1"/>
</dbReference>
<dbReference type="AlphaFoldDB" id="A0A916TR01"/>
<feature type="domain" description="VOC" evidence="1">
    <location>
        <begin position="8"/>
        <end position="124"/>
    </location>
</feature>
<proteinExistence type="predicted"/>
<dbReference type="OrthoDB" id="9793039at2"/>
<dbReference type="EMBL" id="BMFA01000019">
    <property type="protein sequence ID" value="GGB63275.1"/>
    <property type="molecule type" value="Genomic_DNA"/>
</dbReference>
<dbReference type="InterPro" id="IPR037523">
    <property type="entry name" value="VOC_core"/>
</dbReference>
<dbReference type="PROSITE" id="PS51819">
    <property type="entry name" value="VOC"/>
    <property type="match status" value="1"/>
</dbReference>
<dbReference type="PANTHER" id="PTHR33993:SF2">
    <property type="entry name" value="VOC DOMAIN-CONTAINING PROTEIN"/>
    <property type="match status" value="1"/>
</dbReference>